<organism evidence="1 2">
    <name type="scientific">Cochliobolus sativus</name>
    <name type="common">Common root rot and spot blotch fungus</name>
    <name type="synonym">Bipolaris sorokiniana</name>
    <dbReference type="NCBI Taxonomy" id="45130"/>
    <lineage>
        <taxon>Eukaryota</taxon>
        <taxon>Fungi</taxon>
        <taxon>Dikarya</taxon>
        <taxon>Ascomycota</taxon>
        <taxon>Pezizomycotina</taxon>
        <taxon>Dothideomycetes</taxon>
        <taxon>Pleosporomycetidae</taxon>
        <taxon>Pleosporales</taxon>
        <taxon>Pleosporineae</taxon>
        <taxon>Pleosporaceae</taxon>
        <taxon>Bipolaris</taxon>
    </lineage>
</organism>
<dbReference type="EMBL" id="WNKQ01000005">
    <property type="protein sequence ID" value="KAF5851113.1"/>
    <property type="molecule type" value="Genomic_DNA"/>
</dbReference>
<dbReference type="Proteomes" id="UP000624244">
    <property type="component" value="Unassembled WGS sequence"/>
</dbReference>
<evidence type="ECO:0000313" key="2">
    <source>
        <dbReference type="Proteomes" id="UP000624244"/>
    </source>
</evidence>
<accession>A0A8H5ZNS2</accession>
<evidence type="ECO:0000313" key="1">
    <source>
        <dbReference type="EMBL" id="KAF5851113.1"/>
    </source>
</evidence>
<proteinExistence type="predicted"/>
<name>A0A8H5ZNS2_COCSA</name>
<reference evidence="1" key="1">
    <citation type="submission" date="2019-11" db="EMBL/GenBank/DDBJ databases">
        <title>Bipolaris sorokiniana Genome sequencing.</title>
        <authorList>
            <person name="Wang H."/>
        </authorList>
    </citation>
    <scope>NUCLEOTIDE SEQUENCE</scope>
</reference>
<dbReference type="AlphaFoldDB" id="A0A8H5ZNS2"/>
<protein>
    <submittedName>
        <fullName evidence="1">Uncharacterized protein</fullName>
    </submittedName>
</protein>
<sequence length="61" mass="6992">MCFYHAYTHQCGHTQMVFQQLCPKGQMVQQKCNRGHDGVILATVKVETSCEVCPVKLQYNM</sequence>
<gene>
    <name evidence="1" type="ORF">GGP41_003949</name>
</gene>
<comment type="caution">
    <text evidence="1">The sequence shown here is derived from an EMBL/GenBank/DDBJ whole genome shotgun (WGS) entry which is preliminary data.</text>
</comment>